<sequence>MVFFLDTLNFNCQLHNNFVRFFFGIENSFGLQLLYQKQQQNDELVLDFFHVNDSVVVQFLTLR</sequence>
<accession>A0ABP2ZU80</accession>
<gene>
    <name evidence="1" type="ORF">FSS13T_26440</name>
</gene>
<protein>
    <submittedName>
        <fullName evidence="1">Uncharacterized protein</fullName>
    </submittedName>
</protein>
<evidence type="ECO:0000313" key="2">
    <source>
        <dbReference type="Proteomes" id="UP000018234"/>
    </source>
</evidence>
<comment type="caution">
    <text evidence="1">The sequence shown here is derived from an EMBL/GenBank/DDBJ whole genome shotgun (WGS) entry which is preliminary data.</text>
</comment>
<proteinExistence type="predicted"/>
<evidence type="ECO:0000313" key="1">
    <source>
        <dbReference type="EMBL" id="ESU21488.1"/>
    </source>
</evidence>
<organism evidence="1 2">
    <name type="scientific">Flavobacterium saliperosum S13</name>
    <dbReference type="NCBI Taxonomy" id="1341155"/>
    <lineage>
        <taxon>Bacteria</taxon>
        <taxon>Pseudomonadati</taxon>
        <taxon>Bacteroidota</taxon>
        <taxon>Flavobacteriia</taxon>
        <taxon>Flavobacteriales</taxon>
        <taxon>Flavobacteriaceae</taxon>
        <taxon>Flavobacterium</taxon>
    </lineage>
</organism>
<name>A0ABP2ZU80_9FLAO</name>
<dbReference type="Proteomes" id="UP000018234">
    <property type="component" value="Unassembled WGS sequence"/>
</dbReference>
<reference evidence="1 2" key="1">
    <citation type="submission" date="2013-08" db="EMBL/GenBank/DDBJ databases">
        <title>Flavobacterium saliperosum type strain genome sequencing.</title>
        <authorList>
            <person name="Lee K."/>
            <person name="Yi H."/>
            <person name="Park S."/>
            <person name="Chun J."/>
        </authorList>
    </citation>
    <scope>NUCLEOTIDE SEQUENCE [LARGE SCALE GENOMIC DNA]</scope>
    <source>
        <strain evidence="1 2">S13</strain>
    </source>
</reference>
<keyword evidence="2" id="KW-1185">Reference proteome</keyword>
<dbReference type="EMBL" id="AVFO01000053">
    <property type="protein sequence ID" value="ESU21488.1"/>
    <property type="molecule type" value="Genomic_DNA"/>
</dbReference>